<evidence type="ECO:0000259" key="3">
    <source>
        <dbReference type="Pfam" id="PF02517"/>
    </source>
</evidence>
<dbReference type="GO" id="GO:0004175">
    <property type="term" value="F:endopeptidase activity"/>
    <property type="evidence" value="ECO:0007669"/>
    <property type="project" value="UniProtKB-ARBA"/>
</dbReference>
<dbReference type="RefSeq" id="WP_024383359.1">
    <property type="nucleotide sequence ID" value="NZ_CEFG01000352.1"/>
</dbReference>
<evidence type="ECO:0000313" key="5">
    <source>
        <dbReference type="Proteomes" id="UP000073494"/>
    </source>
</evidence>
<keyword evidence="4" id="KW-0645">Protease</keyword>
<evidence type="ECO:0000256" key="2">
    <source>
        <dbReference type="SAM" id="Phobius"/>
    </source>
</evidence>
<evidence type="ECO:0000256" key="1">
    <source>
        <dbReference type="ARBA" id="ARBA00009067"/>
    </source>
</evidence>
<dbReference type="InterPro" id="IPR052710">
    <property type="entry name" value="CAAX_protease"/>
</dbReference>
<dbReference type="AlphaFoldDB" id="A0A0Z8H9B6"/>
<gene>
    <name evidence="4" type="ORF">ERS132416_01959</name>
</gene>
<dbReference type="PANTHER" id="PTHR36435:SF1">
    <property type="entry name" value="CAAX AMINO TERMINAL PROTEASE FAMILY PROTEIN"/>
    <property type="match status" value="1"/>
</dbReference>
<evidence type="ECO:0000313" key="4">
    <source>
        <dbReference type="EMBL" id="CYV12851.1"/>
    </source>
</evidence>
<feature type="transmembrane region" description="Helical" evidence="2">
    <location>
        <begin position="194"/>
        <end position="211"/>
    </location>
</feature>
<keyword evidence="2" id="KW-0812">Transmembrane</keyword>
<protein>
    <submittedName>
        <fullName evidence="4">Caax amino protease family</fullName>
    </submittedName>
</protein>
<feature type="transmembrane region" description="Helical" evidence="2">
    <location>
        <begin position="112"/>
        <end position="133"/>
    </location>
</feature>
<proteinExistence type="inferred from homology"/>
<keyword evidence="4" id="KW-0378">Hydrolase</keyword>
<feature type="transmembrane region" description="Helical" evidence="2">
    <location>
        <begin position="78"/>
        <end position="100"/>
    </location>
</feature>
<accession>A0A0Z8H9B6</accession>
<comment type="similarity">
    <text evidence="1">Belongs to the UPF0177 family.</text>
</comment>
<feature type="transmembrane region" description="Helical" evidence="2">
    <location>
        <begin position="140"/>
        <end position="163"/>
    </location>
</feature>
<dbReference type="GO" id="GO:0080120">
    <property type="term" value="P:CAAX-box protein maturation"/>
    <property type="evidence" value="ECO:0007669"/>
    <property type="project" value="UniProtKB-ARBA"/>
</dbReference>
<dbReference type="InterPro" id="IPR003675">
    <property type="entry name" value="Rce1/LyrA-like_dom"/>
</dbReference>
<keyword evidence="2" id="KW-0472">Membrane</keyword>
<dbReference type="Proteomes" id="UP000073494">
    <property type="component" value="Unassembled WGS sequence"/>
</dbReference>
<reference evidence="4 5" key="1">
    <citation type="submission" date="2016-02" db="EMBL/GenBank/DDBJ databases">
        <authorList>
            <consortium name="Pathogen Informatics"/>
        </authorList>
    </citation>
    <scope>NUCLEOTIDE SEQUENCE [LARGE SCALE GENOMIC DNA]</scope>
    <source>
        <strain evidence="4 5">LSS54</strain>
    </source>
</reference>
<sequence>MKKLKKLLLAGYSGRLLLDFILAYVLLRGNGLLILLLPRFLSSFWTVFFQLCYFLGLSVLTFRLKWMKHEDFKQVPKGGYLITLGMLLLMLVSATVTTLVGQDIASNQESVLAILEATPVVAFAFYLLIASLLEEVIFRGILFGLSEIPVVDIVLTSVLFAFIHQPDSFLVFATYLSLGLCLGYQRCKVGLDGSMLLHTLWNLLVLVYTIFV</sequence>
<dbReference type="Pfam" id="PF02517">
    <property type="entry name" value="Rce1-like"/>
    <property type="match status" value="1"/>
</dbReference>
<organism evidence="4 5">
    <name type="scientific">Streptococcus suis</name>
    <dbReference type="NCBI Taxonomy" id="1307"/>
    <lineage>
        <taxon>Bacteria</taxon>
        <taxon>Bacillati</taxon>
        <taxon>Bacillota</taxon>
        <taxon>Bacilli</taxon>
        <taxon>Lactobacillales</taxon>
        <taxon>Streptococcaceae</taxon>
        <taxon>Streptococcus</taxon>
    </lineage>
</organism>
<feature type="transmembrane region" description="Helical" evidence="2">
    <location>
        <begin position="47"/>
        <end position="66"/>
    </location>
</feature>
<dbReference type="PANTHER" id="PTHR36435">
    <property type="entry name" value="SLR1288 PROTEIN"/>
    <property type="match status" value="1"/>
</dbReference>
<feature type="domain" description="CAAX prenyl protease 2/Lysostaphin resistance protein A-like" evidence="3">
    <location>
        <begin position="118"/>
        <end position="204"/>
    </location>
</feature>
<dbReference type="GO" id="GO:0006508">
    <property type="term" value="P:proteolysis"/>
    <property type="evidence" value="ECO:0007669"/>
    <property type="project" value="UniProtKB-KW"/>
</dbReference>
<name>A0A0Z8H9B6_STRSU</name>
<feature type="transmembrane region" description="Helical" evidence="2">
    <location>
        <begin position="7"/>
        <end position="27"/>
    </location>
</feature>
<keyword evidence="2" id="KW-1133">Transmembrane helix</keyword>
<dbReference type="EMBL" id="FIHD01000042">
    <property type="protein sequence ID" value="CYV12851.1"/>
    <property type="molecule type" value="Genomic_DNA"/>
</dbReference>